<evidence type="ECO:0000313" key="1">
    <source>
        <dbReference type="EMBL" id="GAH00258.1"/>
    </source>
</evidence>
<dbReference type="AlphaFoldDB" id="X1DV26"/>
<reference evidence="1" key="1">
    <citation type="journal article" date="2014" name="Front. Microbiol.">
        <title>High frequency of phylogenetically diverse reductive dehalogenase-homologous genes in deep subseafloor sedimentary metagenomes.</title>
        <authorList>
            <person name="Kawai M."/>
            <person name="Futagami T."/>
            <person name="Toyoda A."/>
            <person name="Takaki Y."/>
            <person name="Nishi S."/>
            <person name="Hori S."/>
            <person name="Arai W."/>
            <person name="Tsubouchi T."/>
            <person name="Morono Y."/>
            <person name="Uchiyama I."/>
            <person name="Ito T."/>
            <person name="Fujiyama A."/>
            <person name="Inagaki F."/>
            <person name="Takami H."/>
        </authorList>
    </citation>
    <scope>NUCLEOTIDE SEQUENCE</scope>
    <source>
        <strain evidence="1">Expedition CK06-06</strain>
    </source>
</reference>
<accession>X1DV26</accession>
<gene>
    <name evidence="1" type="ORF">S01H4_37442</name>
</gene>
<comment type="caution">
    <text evidence="1">The sequence shown here is derived from an EMBL/GenBank/DDBJ whole genome shotgun (WGS) entry which is preliminary data.</text>
</comment>
<dbReference type="EMBL" id="BART01020113">
    <property type="protein sequence ID" value="GAH00258.1"/>
    <property type="molecule type" value="Genomic_DNA"/>
</dbReference>
<proteinExistence type="predicted"/>
<feature type="non-terminal residue" evidence="1">
    <location>
        <position position="1"/>
    </location>
</feature>
<protein>
    <submittedName>
        <fullName evidence="1">Uncharacterized protein</fullName>
    </submittedName>
</protein>
<organism evidence="1">
    <name type="scientific">marine sediment metagenome</name>
    <dbReference type="NCBI Taxonomy" id="412755"/>
    <lineage>
        <taxon>unclassified sequences</taxon>
        <taxon>metagenomes</taxon>
        <taxon>ecological metagenomes</taxon>
    </lineage>
</organism>
<name>X1DV26_9ZZZZ</name>
<sequence>ESDMSGTRQLDVLMYDVPEFHPAIDPHKNQHGLLILKLRGGNPFWYETAATASGWHEDSVAGDGTVTVTNPTDRIMHHKWILTVGTYTLPDHQWVGAPGARTPGGAFGSRTIADIEVTSANGGAVVDLDRENLMFRDGNDTNILAQLAGKIFAFPIPPYTPATDLAVTGDGMARLVMPRRWSRPWGMAE</sequence>